<dbReference type="EMBL" id="UINC01004402">
    <property type="protein sequence ID" value="SVA14060.1"/>
    <property type="molecule type" value="Genomic_DNA"/>
</dbReference>
<gene>
    <name evidence="1" type="ORF">METZ01_LOCUS66914</name>
</gene>
<name>A0A381TD67_9ZZZZ</name>
<evidence type="ECO:0000313" key="1">
    <source>
        <dbReference type="EMBL" id="SVA14060.1"/>
    </source>
</evidence>
<protein>
    <submittedName>
        <fullName evidence="1">Uncharacterized protein</fullName>
    </submittedName>
</protein>
<sequence length="382" mass="42173">VRQILIFFYIFLFSLTIISCSDKEEYTTTYRGTITTYIKQIIPTINFSSSAAMPGGQKFGPIEDGTSHTLSWTSTNVSSCSASGDWTGAKSVSGTESITEIYSASKTYTLTCTGVFGSTSESVFLQINLKSDSTIHPYWQTVIPNWYSSSPTNYQNFNSETTVQGQLEGLQHEPTDGPGAGKFIFNRVYRSSKHGLQWGQQFGVFGSWIGSYGVNSIEGGLWVNPKTAGPEYYPTLHLAGIGDTYHGCNDVTMGGGLYERTLGDKWLSMVQVSNKILTFPGANIVFDKDQNPYEADNGIWIGQGWTYLNLDHPRSYKYWISFIESNDYQGPVNGYIPEHFNWIDPDKINDGTFASIKSNYDSNEGGFGTFATKGSNKNSGNG</sequence>
<dbReference type="AlphaFoldDB" id="A0A381TD67"/>
<feature type="non-terminal residue" evidence="1">
    <location>
        <position position="382"/>
    </location>
</feature>
<organism evidence="1">
    <name type="scientific">marine metagenome</name>
    <dbReference type="NCBI Taxonomy" id="408172"/>
    <lineage>
        <taxon>unclassified sequences</taxon>
        <taxon>metagenomes</taxon>
        <taxon>ecological metagenomes</taxon>
    </lineage>
</organism>
<proteinExistence type="predicted"/>
<reference evidence="1" key="1">
    <citation type="submission" date="2018-05" db="EMBL/GenBank/DDBJ databases">
        <authorList>
            <person name="Lanie J.A."/>
            <person name="Ng W.-L."/>
            <person name="Kazmierczak K.M."/>
            <person name="Andrzejewski T.M."/>
            <person name="Davidsen T.M."/>
            <person name="Wayne K.J."/>
            <person name="Tettelin H."/>
            <person name="Glass J.I."/>
            <person name="Rusch D."/>
            <person name="Podicherti R."/>
            <person name="Tsui H.-C.T."/>
            <person name="Winkler M.E."/>
        </authorList>
    </citation>
    <scope>NUCLEOTIDE SEQUENCE</scope>
</reference>
<accession>A0A381TD67</accession>
<feature type="non-terminal residue" evidence="1">
    <location>
        <position position="1"/>
    </location>
</feature>